<gene>
    <name evidence="4" type="ORF">VSDG_00555</name>
</gene>
<comment type="caution">
    <text evidence="4">The sequence shown here is derived from an EMBL/GenBank/DDBJ whole genome shotgun (WGS) entry which is preliminary data.</text>
</comment>
<evidence type="ECO:0000256" key="1">
    <source>
        <dbReference type="ARBA" id="ARBA00008072"/>
    </source>
</evidence>
<dbReference type="InterPro" id="IPR013149">
    <property type="entry name" value="ADH-like_C"/>
</dbReference>
<protein>
    <recommendedName>
        <fullName evidence="3">Enoyl reductase (ER) domain-containing protein</fullName>
    </recommendedName>
</protein>
<evidence type="ECO:0000256" key="2">
    <source>
        <dbReference type="ARBA" id="ARBA00023002"/>
    </source>
</evidence>
<dbReference type="SUPFAM" id="SSF51735">
    <property type="entry name" value="NAD(P)-binding Rossmann-fold domains"/>
    <property type="match status" value="1"/>
</dbReference>
<dbReference type="InterPro" id="IPR020843">
    <property type="entry name" value="ER"/>
</dbReference>
<dbReference type="PANTHER" id="PTHR45348">
    <property type="entry name" value="HYPOTHETICAL OXIDOREDUCTASE (EUROFUNG)"/>
    <property type="match status" value="1"/>
</dbReference>
<reference evidence="4 5" key="1">
    <citation type="submission" date="2015-09" db="EMBL/GenBank/DDBJ databases">
        <title>Host preference determinants of Valsa canker pathogens revealed by comparative genomics.</title>
        <authorList>
            <person name="Yin Z."/>
            <person name="Huang L."/>
        </authorList>
    </citation>
    <scope>NUCLEOTIDE SEQUENCE [LARGE SCALE GENOMIC DNA]</scope>
    <source>
        <strain evidence="4 5">YSFL</strain>
    </source>
</reference>
<dbReference type="GO" id="GO:0016651">
    <property type="term" value="F:oxidoreductase activity, acting on NAD(P)H"/>
    <property type="evidence" value="ECO:0007669"/>
    <property type="project" value="InterPro"/>
</dbReference>
<dbReference type="InterPro" id="IPR047122">
    <property type="entry name" value="Trans-enoyl_RdTase-like"/>
</dbReference>
<sequence length="356" mass="37668">MSPTAKAVFCTATGKTAIKEVPIPEIREGYILVKVKAVALNPTDWKSVHTPNDQSAGTKTGCDYAGVVEAVGPNLAKPFSKGDRACGMVFGSSDAERGAFGEYVLAPAHLQIRVPDGLSFEEAATLGVGITTVGQGLYQFLGLPLPPAGREPEPRSILIYGGSTATGVLGVQFAKLSGLTVLATASPHNFDYLRSLGADAVFDYHTPAEELAGQIRAHTGNKLTLAWDCSPTAESARLCALSMSDAQEGTYASLLPIQDDVIRTANPKVTRSGFTMGYTAFGEAFTRGGRAYDAKPEDAVFGAKFWDLSRDLLAEGKVKVAKMELDRGGRALEGVMKGLEDLKEGKVSGKKLVYTI</sequence>
<evidence type="ECO:0000259" key="3">
    <source>
        <dbReference type="SMART" id="SM00829"/>
    </source>
</evidence>
<keyword evidence="5" id="KW-1185">Reference proteome</keyword>
<dbReference type="AlphaFoldDB" id="A0A423WPZ7"/>
<dbReference type="CDD" id="cd08249">
    <property type="entry name" value="enoyl_reductase_like"/>
    <property type="match status" value="1"/>
</dbReference>
<proteinExistence type="inferred from homology"/>
<dbReference type="InterPro" id="IPR036291">
    <property type="entry name" value="NAD(P)-bd_dom_sf"/>
</dbReference>
<dbReference type="InterPro" id="IPR013154">
    <property type="entry name" value="ADH-like_N"/>
</dbReference>
<evidence type="ECO:0000313" key="4">
    <source>
        <dbReference type="EMBL" id="ROW05569.1"/>
    </source>
</evidence>
<dbReference type="PANTHER" id="PTHR45348:SF2">
    <property type="entry name" value="ZINC-TYPE ALCOHOL DEHYDROGENASE-LIKE PROTEIN C2E1P3.01"/>
    <property type="match status" value="1"/>
</dbReference>
<dbReference type="Pfam" id="PF08240">
    <property type="entry name" value="ADH_N"/>
    <property type="match status" value="1"/>
</dbReference>
<dbReference type="OrthoDB" id="9992527at2759"/>
<dbReference type="Pfam" id="PF00107">
    <property type="entry name" value="ADH_zinc_N"/>
    <property type="match status" value="1"/>
</dbReference>
<evidence type="ECO:0000313" key="5">
    <source>
        <dbReference type="Proteomes" id="UP000284375"/>
    </source>
</evidence>
<accession>A0A423WPZ7</accession>
<dbReference type="EMBL" id="LJZO01000001">
    <property type="protein sequence ID" value="ROW05569.1"/>
    <property type="molecule type" value="Genomic_DNA"/>
</dbReference>
<dbReference type="InterPro" id="IPR011032">
    <property type="entry name" value="GroES-like_sf"/>
</dbReference>
<comment type="similarity">
    <text evidence="1">Belongs to the zinc-containing alcohol dehydrogenase family.</text>
</comment>
<dbReference type="Proteomes" id="UP000284375">
    <property type="component" value="Unassembled WGS sequence"/>
</dbReference>
<dbReference type="Gene3D" id="3.40.50.720">
    <property type="entry name" value="NAD(P)-binding Rossmann-like Domain"/>
    <property type="match status" value="1"/>
</dbReference>
<organism evidence="4 5">
    <name type="scientific">Cytospora chrysosperma</name>
    <name type="common">Cytospora canker fungus</name>
    <name type="synonym">Sphaeria chrysosperma</name>
    <dbReference type="NCBI Taxonomy" id="252740"/>
    <lineage>
        <taxon>Eukaryota</taxon>
        <taxon>Fungi</taxon>
        <taxon>Dikarya</taxon>
        <taxon>Ascomycota</taxon>
        <taxon>Pezizomycotina</taxon>
        <taxon>Sordariomycetes</taxon>
        <taxon>Sordariomycetidae</taxon>
        <taxon>Diaporthales</taxon>
        <taxon>Cytosporaceae</taxon>
        <taxon>Cytospora</taxon>
    </lineage>
</organism>
<dbReference type="SUPFAM" id="SSF50129">
    <property type="entry name" value="GroES-like"/>
    <property type="match status" value="1"/>
</dbReference>
<dbReference type="STRING" id="252740.A0A423WPZ7"/>
<name>A0A423WPZ7_CYTCH</name>
<dbReference type="SMART" id="SM00829">
    <property type="entry name" value="PKS_ER"/>
    <property type="match status" value="1"/>
</dbReference>
<dbReference type="Gene3D" id="3.90.180.10">
    <property type="entry name" value="Medium-chain alcohol dehydrogenases, catalytic domain"/>
    <property type="match status" value="1"/>
</dbReference>
<keyword evidence="2" id="KW-0560">Oxidoreductase</keyword>
<feature type="domain" description="Enoyl reductase (ER)" evidence="3">
    <location>
        <begin position="11"/>
        <end position="353"/>
    </location>
</feature>